<dbReference type="GO" id="GO:0004565">
    <property type="term" value="F:beta-galactosidase activity"/>
    <property type="evidence" value="ECO:0007669"/>
    <property type="project" value="UniProtKB-EC"/>
</dbReference>
<keyword evidence="15" id="KW-0119">Carbohydrate metabolism</keyword>
<keyword evidence="11" id="KW-1015">Disulfide bond</keyword>
<evidence type="ECO:0000256" key="13">
    <source>
        <dbReference type="ARBA" id="ARBA00023180"/>
    </source>
</evidence>
<evidence type="ECO:0000313" key="22">
    <source>
        <dbReference type="EMBL" id="OQO09654.1"/>
    </source>
</evidence>
<evidence type="ECO:0000256" key="16">
    <source>
        <dbReference type="ARBA" id="ARBA00023295"/>
    </source>
</evidence>
<dbReference type="Pfam" id="PF10435">
    <property type="entry name" value="BetaGal_dom2"/>
    <property type="match status" value="1"/>
</dbReference>
<evidence type="ECO:0000256" key="1">
    <source>
        <dbReference type="ARBA" id="ARBA00001412"/>
    </source>
</evidence>
<dbReference type="OrthoDB" id="1657402at2759"/>
<dbReference type="GO" id="GO:0005576">
    <property type="term" value="C:extracellular region"/>
    <property type="evidence" value="ECO:0007669"/>
    <property type="project" value="UniProtKB-SubCell"/>
</dbReference>
<proteinExistence type="inferred from homology"/>
<keyword evidence="14" id="KW-0539">Nucleus</keyword>
<dbReference type="FunFam" id="2.60.120.260:FF:000065">
    <property type="entry name" value="Beta-galactosidase A"/>
    <property type="match status" value="1"/>
</dbReference>
<evidence type="ECO:0000256" key="15">
    <source>
        <dbReference type="ARBA" id="ARBA00023277"/>
    </source>
</evidence>
<dbReference type="CDD" id="cd12148">
    <property type="entry name" value="fungal_TF_MHR"/>
    <property type="match status" value="1"/>
</dbReference>
<dbReference type="Gene3D" id="3.20.20.80">
    <property type="entry name" value="Glycosidases"/>
    <property type="match status" value="1"/>
</dbReference>
<keyword evidence="23" id="KW-1185">Reference proteome</keyword>
<evidence type="ECO:0000256" key="5">
    <source>
        <dbReference type="ARBA" id="ARBA00012756"/>
    </source>
</evidence>
<dbReference type="Pfam" id="PF13363">
    <property type="entry name" value="BetaGal_dom3"/>
    <property type="match status" value="1"/>
</dbReference>
<feature type="domain" description="Beta-galactosidase" evidence="21">
    <location>
        <begin position="1287"/>
        <end position="1463"/>
    </location>
</feature>
<dbReference type="Gene3D" id="2.60.390.10">
    <property type="entry name" value="Beta-galactosidase, domain 3"/>
    <property type="match status" value="1"/>
</dbReference>
<sequence length="1910" mass="209586">MPGETASILRLLSRQRGGARQAILKDPMDDQKGSVGNDHARACIPPSWQPLSDRATIWSELFEIFQLHYSADLPFLHPPTFLKPLRQATMQPPAIITMPEKPVNVRPPGSDEFLLAFLALTARFHPVIVAHHSPQTSLRPSNPLIASEYYACAANRPEQDGGNQSIEMIQAALMLGLHEWGMCRGFKAWVRIGLAIRGAQAMGLQYEKDLDDEPNSRSMALDSEAERMGLSGAGRNHSFSSSAGEGNAFIEQEIRRRTFWSCYVMDRYLSSGKYRPQMLHARELRIQLPASERSFLFAEKVRTLMLGESERMAAERSEVHGHRQAAMSSNGYQGGGYAPSSPPTPRQNGDDDKEGRLEAGADEGLVSRYIRVLEIYGKVVQWSCSGGRRTEEYPPWDPRSEYQKLLGLCHDFKASLPRQHILSPQNTQAHISMKTQTPYTLVHTVYLLCQIMLHREYVPFIPIRCKKPEGPLDPPLFPKDRYDVPHGFWEDSARQLFQSARSIMDLVQTCQEWNALVETPIVGFAIYTVAFDGVYCINFPWMDPEGYMCTPPGVKPATAGESAGFLAARKALEMIGKMRPRMHMADGWFKTINRMHKYFRRMKSDYKKNVQQNESVTSESDGSPTSSRQLSLREGGAGGGLDEFKILERLLKEFGNLEDQDVEIGEATPGSKPLDAVYDDSNSGTTVKSEEGDRVAQTDQTPPEGPWNAINTAPGAPRPTPSETPSNGQFRSYDAFQPPPPPPQQQQLPPPPYVPTHVNNFRPAYGPSDSSIPPSGPPGLTSPDSRTASTTSQPSPYGAAHQHPPYNAWSQAPAPYGMQPLPPSIHQSPIGMHQSPPGYAPSHQHPSIPQIHSYPTPSAHAQAMAPPPPIPPAQVWDPMAGEKWLNSIDTRLGGDDVAAFVDGGDMAEWASMAARHGLVQALLLPYKRGEVLQDIVTWDAHSLFVHGERVMLFSGEFHPYRLPVPSLWLDVFQKIKALGYNCVSFYTDWALHEGQPGNFTAEGIFSYDQFFAAASEAGIYLLARPGPYINAEVSGGGFPGWLQRNKAVLRTTDPEYLAATDNYMAGIGKIIAKAQITNGGPVILAQPENEYTSYLKSVTEFPSQTYFEYVEKQLRDAGIVVPLITNEAFAAGYVTPTTAASPDIYGFDGYPVGFDCGNPYTWPVNGLHREYADSHAQFSNATPFSLVEFQGGSFDPWGGWGFQNCLELVGYEFERVFYKNNFAQAVKILNLYMTYGGTNWGNLGHPGGYTSYDYAAVIDESLGVEREKYSEAKLEANFLQASPAYTTSVYQNNTHNNGSYTGNPALTVTATFSDVTKFFVIRQANYSSVTDVDYQITLPTSKGNITIPQWGGQLTLHGRDSKFHVTDYDVGGVNLLYSTAEIFTWKQYGSKRVLVVYGGPNEQHELAVSNGGRARVVEGSGIKSTVKNGATVLGFQTSPKRRVVQLGCDLDVYILDRNSAYNYWVIDTPSDAVFGNFTKPSHLPSALIVKADYLLRTAIVSGDSVHLTGDLNATSSIEVIGGPQHIRQLTYNGKALKSKKMSCGSVTATATYKKPKVSIPDLSTTKWKVINDLPEIQSSYDDSKWTAADLTYTNNTVFNLTTPTSLSASDYGYNTGSLVYRGHFTATGTEKTLYLSTSGGSAYSHSIWLNDQYVGSFTGEDVATKWNQTYNLTTTLSKGSAAVITVVIDHMGLDESYTIGADAMKNPRGILGFSLSGHAQSDVAWRLTGNLGGEDYADKTRGPLNEGGLYAERQGYHLPGAPTSSWKSSTGPQEGLTGPGIAFYSTTFDLDLPVGYDIPLSISFANSTSDAYKAANGTARPAAYRCQLFVNGYQFGKYVHNVGPQDVFPVPQGIWNYQGSNTLAVSLWVQETAGAKVDGFSLVAGTAVQTGFGKIAPAPQPAWAKRNGAY</sequence>
<evidence type="ECO:0000256" key="6">
    <source>
        <dbReference type="ARBA" id="ARBA00022525"/>
    </source>
</evidence>
<dbReference type="EMBL" id="NAJO01000010">
    <property type="protein sequence ID" value="OQO09654.1"/>
    <property type="molecule type" value="Genomic_DNA"/>
</dbReference>
<evidence type="ECO:0000256" key="7">
    <source>
        <dbReference type="ARBA" id="ARBA00022723"/>
    </source>
</evidence>
<feature type="region of interest" description="Disordered" evidence="19">
    <location>
        <begin position="313"/>
        <end position="358"/>
    </location>
</feature>
<dbReference type="Gene3D" id="2.102.20.10">
    <property type="entry name" value="Beta-galactosidase, domain 2"/>
    <property type="match status" value="1"/>
</dbReference>
<keyword evidence="6" id="KW-0964">Secreted</keyword>
<accession>A0A1V8TEF3</accession>
<dbReference type="InterPro" id="IPR018954">
    <property type="entry name" value="Betagal_dom2"/>
</dbReference>
<evidence type="ECO:0000256" key="12">
    <source>
        <dbReference type="ARBA" id="ARBA00023163"/>
    </source>
</evidence>
<dbReference type="Proteomes" id="UP000192596">
    <property type="component" value="Unassembled WGS sequence"/>
</dbReference>
<dbReference type="InterPro" id="IPR025300">
    <property type="entry name" value="BetaGal_jelly_roll_dom"/>
</dbReference>
<dbReference type="InParanoid" id="A0A1V8TEF3"/>
<comment type="similarity">
    <text evidence="4">Belongs to the glycosyl hydrolase 35 family.</text>
</comment>
<dbReference type="EC" id="3.2.1.23" evidence="5 18"/>
<dbReference type="InterPro" id="IPR019801">
    <property type="entry name" value="Glyco_hydro_35_CS"/>
</dbReference>
<keyword evidence="17" id="KW-0624">Polysaccharide degradation</keyword>
<dbReference type="GO" id="GO:0000272">
    <property type="term" value="P:polysaccharide catabolic process"/>
    <property type="evidence" value="ECO:0007669"/>
    <property type="project" value="UniProtKB-KW"/>
</dbReference>
<dbReference type="Gene3D" id="2.60.120.260">
    <property type="entry name" value="Galactose-binding domain-like"/>
    <property type="match status" value="2"/>
</dbReference>
<evidence type="ECO:0000256" key="19">
    <source>
        <dbReference type="SAM" id="MobiDB-lite"/>
    </source>
</evidence>
<dbReference type="InterPro" id="IPR025972">
    <property type="entry name" value="BetaGal_dom3"/>
</dbReference>
<dbReference type="SUPFAM" id="SSF51445">
    <property type="entry name" value="(Trans)glycosidases"/>
    <property type="match status" value="1"/>
</dbReference>
<dbReference type="PRINTS" id="PR00742">
    <property type="entry name" value="GLHYDRLASE35"/>
</dbReference>
<dbReference type="STRING" id="1507870.A0A1V8TEF3"/>
<dbReference type="PANTHER" id="PTHR47338">
    <property type="entry name" value="ZN(II)2CYS6 TRANSCRIPTION FACTOR (EUROFUNG)-RELATED"/>
    <property type="match status" value="1"/>
</dbReference>
<dbReference type="PROSITE" id="PS01182">
    <property type="entry name" value="GLYCOSYL_HYDROL_F35"/>
    <property type="match status" value="1"/>
</dbReference>
<feature type="compositionally biased region" description="Pro residues" evidence="19">
    <location>
        <begin position="737"/>
        <end position="754"/>
    </location>
</feature>
<evidence type="ECO:0000256" key="9">
    <source>
        <dbReference type="ARBA" id="ARBA00022801"/>
    </source>
</evidence>
<dbReference type="FunFam" id="2.102.20.10:FF:000001">
    <property type="entry name" value="Beta-galactosidase A"/>
    <property type="match status" value="1"/>
</dbReference>
<dbReference type="GO" id="GO:0006351">
    <property type="term" value="P:DNA-templated transcription"/>
    <property type="evidence" value="ECO:0007669"/>
    <property type="project" value="InterPro"/>
</dbReference>
<keyword evidence="10" id="KW-0805">Transcription regulation</keyword>
<dbReference type="GO" id="GO:0005634">
    <property type="term" value="C:nucleus"/>
    <property type="evidence" value="ECO:0007669"/>
    <property type="project" value="UniProtKB-SubCell"/>
</dbReference>
<feature type="compositionally biased region" description="Basic and acidic residues" evidence="19">
    <location>
        <begin position="348"/>
        <end position="358"/>
    </location>
</feature>
<dbReference type="Pfam" id="PF01301">
    <property type="entry name" value="Glyco_hydro_35"/>
    <property type="match status" value="1"/>
</dbReference>
<comment type="subcellular location">
    <subcellularLocation>
        <location evidence="2">Nucleus</location>
    </subcellularLocation>
    <subcellularLocation>
        <location evidence="3">Secreted</location>
    </subcellularLocation>
</comment>
<evidence type="ECO:0000256" key="11">
    <source>
        <dbReference type="ARBA" id="ARBA00023157"/>
    </source>
</evidence>
<evidence type="ECO:0000256" key="17">
    <source>
        <dbReference type="ARBA" id="ARBA00023326"/>
    </source>
</evidence>
<dbReference type="InterPro" id="IPR037110">
    <property type="entry name" value="Betagal_dom2_sf"/>
</dbReference>
<dbReference type="InterPro" id="IPR036833">
    <property type="entry name" value="BetaGal_dom3_sf"/>
</dbReference>
<evidence type="ECO:0000256" key="14">
    <source>
        <dbReference type="ARBA" id="ARBA00023242"/>
    </source>
</evidence>
<keyword evidence="7" id="KW-0479">Metal-binding</keyword>
<dbReference type="PANTHER" id="PTHR47338:SF5">
    <property type="entry name" value="ZN(II)2CYS6 TRANSCRIPTION FACTOR (EUROFUNG)"/>
    <property type="match status" value="1"/>
</dbReference>
<dbReference type="GO" id="GO:0008270">
    <property type="term" value="F:zinc ion binding"/>
    <property type="evidence" value="ECO:0007669"/>
    <property type="project" value="InterPro"/>
</dbReference>
<evidence type="ECO:0000256" key="2">
    <source>
        <dbReference type="ARBA" id="ARBA00004123"/>
    </source>
</evidence>
<evidence type="ECO:0000256" key="10">
    <source>
        <dbReference type="ARBA" id="ARBA00023015"/>
    </source>
</evidence>
<dbReference type="SUPFAM" id="SSF49785">
    <property type="entry name" value="Galactose-binding domain-like"/>
    <property type="match status" value="2"/>
</dbReference>
<dbReference type="InterPro" id="IPR008979">
    <property type="entry name" value="Galactose-bd-like_sf"/>
</dbReference>
<dbReference type="SMART" id="SM01029">
    <property type="entry name" value="BetaGal_dom2"/>
    <property type="match status" value="1"/>
</dbReference>
<organism evidence="22 23">
    <name type="scientific">Cryoendolithus antarcticus</name>
    <dbReference type="NCBI Taxonomy" id="1507870"/>
    <lineage>
        <taxon>Eukaryota</taxon>
        <taxon>Fungi</taxon>
        <taxon>Dikarya</taxon>
        <taxon>Ascomycota</taxon>
        <taxon>Pezizomycotina</taxon>
        <taxon>Dothideomycetes</taxon>
        <taxon>Dothideomycetidae</taxon>
        <taxon>Cladosporiales</taxon>
        <taxon>Cladosporiaceae</taxon>
        <taxon>Cryoendolithus</taxon>
    </lineage>
</organism>
<evidence type="ECO:0000256" key="8">
    <source>
        <dbReference type="ARBA" id="ARBA00022729"/>
    </source>
</evidence>
<dbReference type="InterPro" id="IPR031330">
    <property type="entry name" value="Gly_Hdrlase_35_cat"/>
</dbReference>
<dbReference type="FunFam" id="2.60.120.260:FF:000088">
    <property type="entry name" value="Beta-galactosidase A"/>
    <property type="match status" value="1"/>
</dbReference>
<dbReference type="SMART" id="SM00906">
    <property type="entry name" value="Fungal_trans"/>
    <property type="match status" value="1"/>
</dbReference>
<reference evidence="23" key="1">
    <citation type="submission" date="2017-03" db="EMBL/GenBank/DDBJ databases">
        <title>Genomes of endolithic fungi from Antarctica.</title>
        <authorList>
            <person name="Coleine C."/>
            <person name="Masonjones S."/>
            <person name="Stajich J.E."/>
        </authorList>
    </citation>
    <scope>NUCLEOTIDE SEQUENCE [LARGE SCALE GENOMIC DNA]</scope>
    <source>
        <strain evidence="23">CCFEE 5527</strain>
    </source>
</reference>
<dbReference type="GO" id="GO:0003677">
    <property type="term" value="F:DNA binding"/>
    <property type="evidence" value="ECO:0007669"/>
    <property type="project" value="InterPro"/>
</dbReference>
<evidence type="ECO:0000256" key="4">
    <source>
        <dbReference type="ARBA" id="ARBA00009809"/>
    </source>
</evidence>
<keyword evidence="8" id="KW-0732">Signal</keyword>
<keyword evidence="13" id="KW-0325">Glycoprotein</keyword>
<evidence type="ECO:0000313" key="23">
    <source>
        <dbReference type="Proteomes" id="UP000192596"/>
    </source>
</evidence>
<dbReference type="SUPFAM" id="SSF117100">
    <property type="entry name" value="Beta-galactosidase LacA, domain 3"/>
    <property type="match status" value="1"/>
</dbReference>
<feature type="compositionally biased region" description="Polar residues" evidence="19">
    <location>
        <begin position="609"/>
        <end position="630"/>
    </location>
</feature>
<dbReference type="InterPro" id="IPR050815">
    <property type="entry name" value="TF_fung"/>
</dbReference>
<dbReference type="GO" id="GO:0000981">
    <property type="term" value="F:DNA-binding transcription factor activity, RNA polymerase II-specific"/>
    <property type="evidence" value="ECO:0007669"/>
    <property type="project" value="InterPro"/>
</dbReference>
<feature type="region of interest" description="Disordered" evidence="19">
    <location>
        <begin position="661"/>
        <end position="867"/>
    </location>
</feature>
<keyword evidence="12" id="KW-0804">Transcription</keyword>
<feature type="region of interest" description="Disordered" evidence="19">
    <location>
        <begin position="609"/>
        <end position="639"/>
    </location>
</feature>
<gene>
    <name evidence="22" type="ORF">B0A48_05056</name>
</gene>
<name>A0A1V8TEF3_9PEZI</name>
<dbReference type="SUPFAM" id="SSF51011">
    <property type="entry name" value="Glycosyl hydrolase domain"/>
    <property type="match status" value="1"/>
</dbReference>
<keyword evidence="16 18" id="KW-0326">Glycosidase</keyword>
<evidence type="ECO:0000256" key="3">
    <source>
        <dbReference type="ARBA" id="ARBA00004613"/>
    </source>
</evidence>
<protein>
    <recommendedName>
        <fullName evidence="5 18">Beta-galactosidase</fullName>
        <ecNumber evidence="5 18">3.2.1.23</ecNumber>
    </recommendedName>
</protein>
<dbReference type="Pfam" id="PF04082">
    <property type="entry name" value="Fungal_trans"/>
    <property type="match status" value="1"/>
</dbReference>
<dbReference type="FunFam" id="3.20.20.80:FF:000040">
    <property type="entry name" value="Beta-galactosidase A"/>
    <property type="match status" value="1"/>
</dbReference>
<dbReference type="InterPro" id="IPR007219">
    <property type="entry name" value="XnlR_reg_dom"/>
</dbReference>
<feature type="compositionally biased region" description="Low complexity" evidence="19">
    <location>
        <begin position="766"/>
        <end position="785"/>
    </location>
</feature>
<dbReference type="InterPro" id="IPR017853">
    <property type="entry name" value="GH"/>
</dbReference>
<evidence type="ECO:0000256" key="18">
    <source>
        <dbReference type="RuleBase" id="RU000675"/>
    </source>
</evidence>
<feature type="compositionally biased region" description="Polar residues" evidence="19">
    <location>
        <begin position="786"/>
        <end position="795"/>
    </location>
</feature>
<evidence type="ECO:0000259" key="20">
    <source>
        <dbReference type="SMART" id="SM00906"/>
    </source>
</evidence>
<feature type="domain" description="Xylanolytic transcriptional activator regulatory" evidence="20">
    <location>
        <begin position="188"/>
        <end position="295"/>
    </location>
</feature>
<dbReference type="Pfam" id="PF13364">
    <property type="entry name" value="BetaGal_ABD2"/>
    <property type="match status" value="2"/>
</dbReference>
<evidence type="ECO:0000259" key="21">
    <source>
        <dbReference type="SMART" id="SM01029"/>
    </source>
</evidence>
<comment type="caution">
    <text evidence="22">The sequence shown here is derived from an EMBL/GenBank/DDBJ whole genome shotgun (WGS) entry which is preliminary data.</text>
</comment>
<dbReference type="InterPro" id="IPR001944">
    <property type="entry name" value="Glycoside_Hdrlase_35"/>
</dbReference>
<keyword evidence="9 18" id="KW-0378">Hydrolase</keyword>
<comment type="catalytic activity">
    <reaction evidence="1 18">
        <text>Hydrolysis of terminal non-reducing beta-D-galactose residues in beta-D-galactosides.</text>
        <dbReference type="EC" id="3.2.1.23"/>
    </reaction>
</comment>